<accession>A0A381X3I3</accession>
<dbReference type="EMBL" id="UINC01013785">
    <property type="protein sequence ID" value="SVA59314.1"/>
    <property type="molecule type" value="Genomic_DNA"/>
</dbReference>
<organism evidence="1">
    <name type="scientific">marine metagenome</name>
    <dbReference type="NCBI Taxonomy" id="408172"/>
    <lineage>
        <taxon>unclassified sequences</taxon>
        <taxon>metagenomes</taxon>
        <taxon>ecological metagenomes</taxon>
    </lineage>
</organism>
<name>A0A381X3I3_9ZZZZ</name>
<reference evidence="1" key="1">
    <citation type="submission" date="2018-05" db="EMBL/GenBank/DDBJ databases">
        <authorList>
            <person name="Lanie J.A."/>
            <person name="Ng W.-L."/>
            <person name="Kazmierczak K.M."/>
            <person name="Andrzejewski T.M."/>
            <person name="Davidsen T.M."/>
            <person name="Wayne K.J."/>
            <person name="Tettelin H."/>
            <person name="Glass J.I."/>
            <person name="Rusch D."/>
            <person name="Podicherti R."/>
            <person name="Tsui H.-C.T."/>
            <person name="Winkler M.E."/>
        </authorList>
    </citation>
    <scope>NUCLEOTIDE SEQUENCE</scope>
</reference>
<sequence>MQRFRFVAMVVVLGATLGAESWRPLQAQDAADCRTPRAACDGFDRFRLNPSNSPTWSPQMIRDSGRPIVPIFEGWFKNDDGSYTLSFGYINMNLEEALHIPLGPANFIEPSEFDGSQPTYFKEIHRRIRRPWNNFMIRVPADFGDQRVVWTLENHGETYSTPGHISESSYMIETPMAPARYQQGTASGYAPLLRFDPTDPWAQGLTGTGKGPLTARVGEPLEVSAWVNSGETLYQEPTSWLYWMHYSGPGDVAFSEDEIEVTLVEGEGLGTTSVTFSEPGDYVLLVQSIETLRNSFEYHCCWTNGWVGVTVTE</sequence>
<evidence type="ECO:0000313" key="1">
    <source>
        <dbReference type="EMBL" id="SVA59314.1"/>
    </source>
</evidence>
<gene>
    <name evidence="1" type="ORF">METZ01_LOCUS112168</name>
</gene>
<protein>
    <submittedName>
        <fullName evidence="1">Uncharacterized protein</fullName>
    </submittedName>
</protein>
<proteinExistence type="predicted"/>
<dbReference type="AlphaFoldDB" id="A0A381X3I3"/>